<accession>A0A0J9QUE7</accession>
<organism evidence="2">
    <name type="scientific">Drosophila simulans</name>
    <name type="common">Fruit fly</name>
    <dbReference type="NCBI Taxonomy" id="7240"/>
    <lineage>
        <taxon>Eukaryota</taxon>
        <taxon>Metazoa</taxon>
        <taxon>Ecdysozoa</taxon>
        <taxon>Arthropoda</taxon>
        <taxon>Hexapoda</taxon>
        <taxon>Insecta</taxon>
        <taxon>Pterygota</taxon>
        <taxon>Neoptera</taxon>
        <taxon>Endopterygota</taxon>
        <taxon>Diptera</taxon>
        <taxon>Brachycera</taxon>
        <taxon>Muscomorpha</taxon>
        <taxon>Ephydroidea</taxon>
        <taxon>Drosophilidae</taxon>
        <taxon>Drosophila</taxon>
        <taxon>Sophophora</taxon>
    </lineage>
</organism>
<feature type="domain" description="SHSP" evidence="1">
    <location>
        <begin position="58"/>
        <end position="136"/>
    </location>
</feature>
<dbReference type="SUPFAM" id="SSF49764">
    <property type="entry name" value="HSP20-like chaperones"/>
    <property type="match status" value="1"/>
</dbReference>
<dbReference type="AlphaFoldDB" id="A0A0J9QUE7"/>
<dbReference type="Pfam" id="PF00011">
    <property type="entry name" value="HSP20"/>
    <property type="match status" value="1"/>
</dbReference>
<sequence length="141" mass="16599">MSGKKYKCRVFDSQDFRIMQSEYEQRVKQLEKDVYDCCRMINNGEDVEDISTAWEKPREKENRVSWEFDMRDFPIENICIQLKNSHIYVRAHHKNVNIKQKILMPQNVDTSKLAAILAASGILTISVPIESPISENQKMRF</sequence>
<reference evidence="2" key="1">
    <citation type="journal article" date="2013" name="Genome Res.">
        <title>A second-generation assembly of the Drosophila simulans genome provides new insights into patterns of lineage-specific divergence.</title>
        <authorList>
            <person name="Hu T.T."/>
            <person name="Eisen M.B."/>
            <person name="Thornton K.R."/>
            <person name="Andolfatto P."/>
        </authorList>
    </citation>
    <scope>NUCLEOTIDE SEQUENCE [LARGE SCALE GENOMIC DNA]</scope>
    <source>
        <strain evidence="2">W501</strain>
    </source>
</reference>
<evidence type="ECO:0000259" key="1">
    <source>
        <dbReference type="Pfam" id="PF00011"/>
    </source>
</evidence>
<dbReference type="KEGG" id="dsi:Dsimw501_GD26914"/>
<gene>
    <name evidence="2" type="primary">Dsim\GD26914</name>
    <name evidence="2" type="ORF">Dsimw501_GD26914</name>
</gene>
<dbReference type="Proteomes" id="UP000035880">
    <property type="component" value="Chromosome 2L"/>
</dbReference>
<protein>
    <recommendedName>
        <fullName evidence="1">SHSP domain-containing protein</fullName>
    </recommendedName>
</protein>
<name>A0A0J9QUE7_DROSI</name>
<dbReference type="EMBL" id="CM002910">
    <property type="protein sequence ID" value="KMY87703.1"/>
    <property type="molecule type" value="Genomic_DNA"/>
</dbReference>
<dbReference type="Bgee" id="FBgn0268204">
    <property type="expression patterns" value="Expressed in male reproductive system and 2 other cell types or tissues"/>
</dbReference>
<dbReference type="InterPro" id="IPR002068">
    <property type="entry name" value="A-crystallin/Hsp20_dom"/>
</dbReference>
<proteinExistence type="predicted"/>
<dbReference type="InterPro" id="IPR008978">
    <property type="entry name" value="HSP20-like_chaperone"/>
</dbReference>
<dbReference type="OrthoDB" id="7858794at2759"/>
<dbReference type="CDD" id="cd06526">
    <property type="entry name" value="metazoan_ACD"/>
    <property type="match status" value="1"/>
</dbReference>
<reference evidence="2" key="3">
    <citation type="submission" date="2015-04" db="EMBL/GenBank/DDBJ databases">
        <authorList>
            <consortium name="FlyBase"/>
        </authorList>
    </citation>
    <scope>NUCLEOTIDE SEQUENCE</scope>
    <source>
        <strain evidence="2">W501</strain>
    </source>
</reference>
<reference evidence="2" key="2">
    <citation type="submission" date="2014-06" db="EMBL/GenBank/DDBJ databases">
        <authorList>
            <person name="Hu T."/>
            <person name="Eisen M.B."/>
            <person name="Thornton K.R."/>
            <person name="Andolfatto P."/>
        </authorList>
    </citation>
    <scope>NUCLEOTIDE SEQUENCE</scope>
    <source>
        <strain evidence="2">W501</strain>
    </source>
</reference>
<dbReference type="Gene3D" id="2.60.40.790">
    <property type="match status" value="1"/>
</dbReference>
<evidence type="ECO:0000313" key="2">
    <source>
        <dbReference type="EMBL" id="KMY87703.1"/>
    </source>
</evidence>